<protein>
    <recommendedName>
        <fullName evidence="9">Vacuolar ATPase assembly integral membrane protein VMA21 homolog</fullName>
    </recommendedName>
</protein>
<keyword evidence="2" id="KW-0256">Endoplasmic reticulum</keyword>
<reference evidence="8" key="1">
    <citation type="submission" date="2021-01" db="EMBL/GenBank/DDBJ databases">
        <authorList>
            <person name="Corre E."/>
            <person name="Pelletier E."/>
            <person name="Niang G."/>
            <person name="Scheremetjew M."/>
            <person name="Finn R."/>
            <person name="Kale V."/>
            <person name="Holt S."/>
            <person name="Cochrane G."/>
            <person name="Meng A."/>
            <person name="Brown T."/>
            <person name="Cohen L."/>
        </authorList>
    </citation>
    <scope>NUCLEOTIDE SEQUENCE</scope>
    <source>
        <strain evidence="8">UTEX LB 2760</strain>
    </source>
</reference>
<dbReference type="EMBL" id="HBEK01010589">
    <property type="protein sequence ID" value="CAD8395862.1"/>
    <property type="molecule type" value="Transcribed_RNA"/>
</dbReference>
<keyword evidence="3 7" id="KW-1133">Transmembrane helix</keyword>
<accession>A0A7S0G3C3</accession>
<feature type="compositionally biased region" description="Low complexity" evidence="6">
    <location>
        <begin position="109"/>
        <end position="120"/>
    </location>
</feature>
<organism evidence="8">
    <name type="scientific">Rhodosorus marinus</name>
    <dbReference type="NCBI Taxonomy" id="101924"/>
    <lineage>
        <taxon>Eukaryota</taxon>
        <taxon>Rhodophyta</taxon>
        <taxon>Stylonematophyceae</taxon>
        <taxon>Stylonematales</taxon>
        <taxon>Stylonemataceae</taxon>
        <taxon>Rhodosorus</taxon>
    </lineage>
</organism>
<dbReference type="GO" id="GO:0070072">
    <property type="term" value="P:vacuolar proton-transporting V-type ATPase complex assembly"/>
    <property type="evidence" value="ECO:0007669"/>
    <property type="project" value="InterPro"/>
</dbReference>
<evidence type="ECO:0000256" key="5">
    <source>
        <dbReference type="ARBA" id="ARBA00023329"/>
    </source>
</evidence>
<dbReference type="GO" id="GO:0031410">
    <property type="term" value="C:cytoplasmic vesicle"/>
    <property type="evidence" value="ECO:0007669"/>
    <property type="project" value="UniProtKB-KW"/>
</dbReference>
<dbReference type="PANTHER" id="PTHR31792:SF3">
    <property type="entry name" value="VACUOLAR ATPASE ASSEMBLY INTEGRAL MEMBRANE PROTEIN VMA21"/>
    <property type="match status" value="1"/>
</dbReference>
<evidence type="ECO:0000256" key="2">
    <source>
        <dbReference type="ARBA" id="ARBA00022824"/>
    </source>
</evidence>
<dbReference type="Pfam" id="PF09446">
    <property type="entry name" value="VMA21"/>
    <property type="match status" value="1"/>
</dbReference>
<evidence type="ECO:0000256" key="1">
    <source>
        <dbReference type="ARBA" id="ARBA00022692"/>
    </source>
</evidence>
<name>A0A7S0G3C3_9RHOD</name>
<evidence type="ECO:0000256" key="4">
    <source>
        <dbReference type="ARBA" id="ARBA00023136"/>
    </source>
</evidence>
<sequence length="149" mass="16003">MDGVRAIVGEKSNRHVLEKFVKFSIALIVLPVATFFGVLQGVDGEYGRHALSRLGLAENKHGAMTIGALSAVLVVNIILVMFVVMALKEDSAMTAQREREESESSVHPTETTTVAASTATIPLGAKEDTSKAVDELEPIDAEKEPKKTK</sequence>
<evidence type="ECO:0008006" key="9">
    <source>
        <dbReference type="Google" id="ProtNLM"/>
    </source>
</evidence>
<keyword evidence="4 7" id="KW-0472">Membrane</keyword>
<feature type="compositionally biased region" description="Basic and acidic residues" evidence="6">
    <location>
        <begin position="125"/>
        <end position="149"/>
    </location>
</feature>
<evidence type="ECO:0000313" key="8">
    <source>
        <dbReference type="EMBL" id="CAD8395862.1"/>
    </source>
</evidence>
<dbReference type="GO" id="GO:0005789">
    <property type="term" value="C:endoplasmic reticulum membrane"/>
    <property type="evidence" value="ECO:0007669"/>
    <property type="project" value="TreeGrafter"/>
</dbReference>
<keyword evidence="5" id="KW-0968">Cytoplasmic vesicle</keyword>
<dbReference type="InterPro" id="IPR019013">
    <property type="entry name" value="Vma21"/>
</dbReference>
<feature type="transmembrane region" description="Helical" evidence="7">
    <location>
        <begin position="20"/>
        <end position="42"/>
    </location>
</feature>
<keyword evidence="1 7" id="KW-0812">Transmembrane</keyword>
<evidence type="ECO:0000256" key="6">
    <source>
        <dbReference type="SAM" id="MobiDB-lite"/>
    </source>
</evidence>
<evidence type="ECO:0000256" key="7">
    <source>
        <dbReference type="SAM" id="Phobius"/>
    </source>
</evidence>
<dbReference type="AlphaFoldDB" id="A0A7S0G3C3"/>
<feature type="region of interest" description="Disordered" evidence="6">
    <location>
        <begin position="93"/>
        <end position="149"/>
    </location>
</feature>
<dbReference type="PANTHER" id="PTHR31792">
    <property type="entry name" value="VACUOLAR ATPASE ASSEMBLY INTEGRAL MEMBRANE PROTEIN VMA21"/>
    <property type="match status" value="1"/>
</dbReference>
<evidence type="ECO:0000256" key="3">
    <source>
        <dbReference type="ARBA" id="ARBA00022989"/>
    </source>
</evidence>
<gene>
    <name evidence="8" type="ORF">RMAR0315_LOCUS5848</name>
</gene>
<feature type="transmembrane region" description="Helical" evidence="7">
    <location>
        <begin position="62"/>
        <end position="87"/>
    </location>
</feature>
<proteinExistence type="predicted"/>
<feature type="compositionally biased region" description="Basic and acidic residues" evidence="6">
    <location>
        <begin position="93"/>
        <end position="104"/>
    </location>
</feature>